<reference evidence="1" key="1">
    <citation type="submission" date="2021-02" db="EMBL/GenBank/DDBJ databases">
        <authorList>
            <person name="Dougan E. K."/>
            <person name="Rhodes N."/>
            <person name="Thang M."/>
            <person name="Chan C."/>
        </authorList>
    </citation>
    <scope>NUCLEOTIDE SEQUENCE</scope>
</reference>
<organism evidence="1 2">
    <name type="scientific">Symbiodinium pilosum</name>
    <name type="common">Dinoflagellate</name>
    <dbReference type="NCBI Taxonomy" id="2952"/>
    <lineage>
        <taxon>Eukaryota</taxon>
        <taxon>Sar</taxon>
        <taxon>Alveolata</taxon>
        <taxon>Dinophyceae</taxon>
        <taxon>Suessiales</taxon>
        <taxon>Symbiodiniaceae</taxon>
        <taxon>Symbiodinium</taxon>
    </lineage>
</organism>
<proteinExistence type="predicted"/>
<protein>
    <submittedName>
        <fullName evidence="1">Uncharacterized protein</fullName>
    </submittedName>
</protein>
<dbReference type="AlphaFoldDB" id="A0A812U707"/>
<dbReference type="EMBL" id="CAJNIZ010035313">
    <property type="protein sequence ID" value="CAE7558637.1"/>
    <property type="molecule type" value="Genomic_DNA"/>
</dbReference>
<evidence type="ECO:0000313" key="2">
    <source>
        <dbReference type="Proteomes" id="UP000649617"/>
    </source>
</evidence>
<sequence>MRMCVQLLRLRCAPCAGLQGGSSSRLSATRTTPFLPVGRYKPTRPCIWQQLLTPALCWLPDSRSRKLPKRRPQAPGLILAVQALQIPKWWAAWDVKSNASTSSPTRRCQFFDTTAAGRLYCGLSWQIWLYLLSAEAKALGESLLKSWRKLCGNGAMMSWSCS</sequence>
<dbReference type="Proteomes" id="UP000649617">
    <property type="component" value="Unassembled WGS sequence"/>
</dbReference>
<evidence type="ECO:0000313" key="1">
    <source>
        <dbReference type="EMBL" id="CAE7558637.1"/>
    </source>
</evidence>
<accession>A0A812U707</accession>
<gene>
    <name evidence="1" type="ORF">SPIL2461_LOCUS14901</name>
</gene>
<name>A0A812U707_SYMPI</name>
<comment type="caution">
    <text evidence="1">The sequence shown here is derived from an EMBL/GenBank/DDBJ whole genome shotgun (WGS) entry which is preliminary data.</text>
</comment>
<keyword evidence="2" id="KW-1185">Reference proteome</keyword>